<gene>
    <name evidence="1" type="ORF">NECAME_17026</name>
</gene>
<dbReference type="EMBL" id="KI657873">
    <property type="protein sequence ID" value="ETN84736.1"/>
    <property type="molecule type" value="Genomic_DNA"/>
</dbReference>
<evidence type="ECO:0000313" key="2">
    <source>
        <dbReference type="Proteomes" id="UP000053676"/>
    </source>
</evidence>
<reference evidence="2" key="1">
    <citation type="journal article" date="2014" name="Nat. Genet.">
        <title>Genome of the human hookworm Necator americanus.</title>
        <authorList>
            <person name="Tang Y.T."/>
            <person name="Gao X."/>
            <person name="Rosa B.A."/>
            <person name="Abubucker S."/>
            <person name="Hallsworth-Pepin K."/>
            <person name="Martin J."/>
            <person name="Tyagi R."/>
            <person name="Heizer E."/>
            <person name="Zhang X."/>
            <person name="Bhonagiri-Palsikar V."/>
            <person name="Minx P."/>
            <person name="Warren W.C."/>
            <person name="Wang Q."/>
            <person name="Zhan B."/>
            <person name="Hotez P.J."/>
            <person name="Sternberg P.W."/>
            <person name="Dougall A."/>
            <person name="Gaze S.T."/>
            <person name="Mulvenna J."/>
            <person name="Sotillo J."/>
            <person name="Ranganathan S."/>
            <person name="Rabelo E.M."/>
            <person name="Wilson R.K."/>
            <person name="Felgner P.L."/>
            <person name="Bethony J."/>
            <person name="Hawdon J.M."/>
            <person name="Gasser R.B."/>
            <person name="Loukas A."/>
            <person name="Mitreva M."/>
        </authorList>
    </citation>
    <scope>NUCLEOTIDE SEQUENCE [LARGE SCALE GENOMIC DNA]</scope>
</reference>
<proteinExistence type="predicted"/>
<protein>
    <submittedName>
        <fullName evidence="1">Uncharacterized protein</fullName>
    </submittedName>
</protein>
<dbReference type="AlphaFoldDB" id="W2TUH2"/>
<dbReference type="KEGG" id="nai:NECAME_17026"/>
<evidence type="ECO:0000313" key="1">
    <source>
        <dbReference type="EMBL" id="ETN84736.1"/>
    </source>
</evidence>
<name>W2TUH2_NECAM</name>
<keyword evidence="2" id="KW-1185">Reference proteome</keyword>
<dbReference type="Proteomes" id="UP000053676">
    <property type="component" value="Unassembled WGS sequence"/>
</dbReference>
<organism evidence="1 2">
    <name type="scientific">Necator americanus</name>
    <name type="common">Human hookworm</name>
    <dbReference type="NCBI Taxonomy" id="51031"/>
    <lineage>
        <taxon>Eukaryota</taxon>
        <taxon>Metazoa</taxon>
        <taxon>Ecdysozoa</taxon>
        <taxon>Nematoda</taxon>
        <taxon>Chromadorea</taxon>
        <taxon>Rhabditida</taxon>
        <taxon>Rhabditina</taxon>
        <taxon>Rhabditomorpha</taxon>
        <taxon>Strongyloidea</taxon>
        <taxon>Ancylostomatidae</taxon>
        <taxon>Bunostominae</taxon>
        <taxon>Necator</taxon>
    </lineage>
</organism>
<accession>W2TUH2</accession>
<sequence>MRSADCATERVVTRRMLSRNALDCRVTSGDALAEICNVMMQEMVRLKDSGEVTVFSYIRSKDAKE</sequence>